<organism evidence="1 2">
    <name type="scientific">Thalassospira mesophila</name>
    <dbReference type="NCBI Taxonomy" id="1293891"/>
    <lineage>
        <taxon>Bacteria</taxon>
        <taxon>Pseudomonadati</taxon>
        <taxon>Pseudomonadota</taxon>
        <taxon>Alphaproteobacteria</taxon>
        <taxon>Rhodospirillales</taxon>
        <taxon>Thalassospiraceae</taxon>
        <taxon>Thalassospira</taxon>
    </lineage>
</organism>
<dbReference type="OrthoDB" id="9149607at2"/>
<sequence>MTTDTATRLTQDQPTRLERIKANTRDDHQQIDDMVMAMKPFDNRDNYGRFLGLQYCFHAVMKPLYHADDLNALIPGLSDRSRFDSVCADLGDLGLPLPRDPGAIAAPHSGPARLGWLYVCEGSNLGAAFLLKAAVKLGLDDGFGARHLGAHDDGRGKHWRQFVQQLNGLVLNPDDEIVLRQGAHDAFDFFHNLLIMDRKVAA</sequence>
<dbReference type="InterPro" id="IPR016084">
    <property type="entry name" value="Haem_Oase-like_multi-hlx"/>
</dbReference>
<reference evidence="1 2" key="1">
    <citation type="submission" date="2014-03" db="EMBL/GenBank/DDBJ databases">
        <title>The draft genome sequence of Thalassospira mesophila JCM 18969.</title>
        <authorList>
            <person name="Lai Q."/>
            <person name="Shao Z."/>
        </authorList>
    </citation>
    <scope>NUCLEOTIDE SEQUENCE [LARGE SCALE GENOMIC DNA]</scope>
    <source>
        <strain evidence="1 2">JCM 18969</strain>
    </source>
</reference>
<dbReference type="AlphaFoldDB" id="A0A1Y2L3T1"/>
<dbReference type="Proteomes" id="UP000193391">
    <property type="component" value="Unassembled WGS sequence"/>
</dbReference>
<dbReference type="SUPFAM" id="SSF48613">
    <property type="entry name" value="Heme oxygenase-like"/>
    <property type="match status" value="1"/>
</dbReference>
<comment type="caution">
    <text evidence="1">The sequence shown here is derived from an EMBL/GenBank/DDBJ whole genome shotgun (WGS) entry which is preliminary data.</text>
</comment>
<gene>
    <name evidence="1" type="ORF">TMES_00400</name>
</gene>
<dbReference type="EMBL" id="JFKA01000001">
    <property type="protein sequence ID" value="OSQ40331.1"/>
    <property type="molecule type" value="Genomic_DNA"/>
</dbReference>
<dbReference type="CDD" id="cd19166">
    <property type="entry name" value="HemeO-bac"/>
    <property type="match status" value="1"/>
</dbReference>
<protein>
    <submittedName>
        <fullName evidence="1">Heme oxygenase</fullName>
    </submittedName>
</protein>
<dbReference type="GO" id="GO:0006788">
    <property type="term" value="P:heme oxidation"/>
    <property type="evidence" value="ECO:0007669"/>
    <property type="project" value="InterPro"/>
</dbReference>
<dbReference type="GO" id="GO:0004392">
    <property type="term" value="F:heme oxygenase (decyclizing) activity"/>
    <property type="evidence" value="ECO:0007669"/>
    <property type="project" value="InterPro"/>
</dbReference>
<evidence type="ECO:0000313" key="1">
    <source>
        <dbReference type="EMBL" id="OSQ40331.1"/>
    </source>
</evidence>
<dbReference type="RefSeq" id="WP_085578382.1">
    <property type="nucleotide sequence ID" value="NZ_JFKA01000001.1"/>
</dbReference>
<evidence type="ECO:0000313" key="2">
    <source>
        <dbReference type="Proteomes" id="UP000193391"/>
    </source>
</evidence>
<dbReference type="Gene3D" id="1.20.910.10">
    <property type="entry name" value="Heme oxygenase-like"/>
    <property type="match status" value="1"/>
</dbReference>
<dbReference type="InterPro" id="IPR016053">
    <property type="entry name" value="Haem_Oase-like"/>
</dbReference>
<accession>A0A1Y2L3T1</accession>
<proteinExistence type="predicted"/>
<dbReference type="Pfam" id="PF01126">
    <property type="entry name" value="Heme_oxygenase"/>
    <property type="match status" value="1"/>
</dbReference>
<name>A0A1Y2L3T1_9PROT</name>
<dbReference type="STRING" id="1293891.TMES_00400"/>
<keyword evidence="2" id="KW-1185">Reference proteome</keyword>